<dbReference type="AlphaFoldDB" id="A0A2N9AY64"/>
<gene>
    <name evidence="1" type="ORF">TK0001_5687</name>
</gene>
<reference evidence="2" key="1">
    <citation type="submission" date="2017-10" db="EMBL/GenBank/DDBJ databases">
        <authorList>
            <person name="Regsiter A."/>
            <person name="William W."/>
        </authorList>
    </citation>
    <scope>NUCLEOTIDE SEQUENCE [LARGE SCALE GENOMIC DNA]</scope>
</reference>
<evidence type="ECO:0000313" key="1">
    <source>
        <dbReference type="EMBL" id="SOR32253.1"/>
    </source>
</evidence>
<name>A0A2N9AY64_METEX</name>
<dbReference type="Proteomes" id="UP000233769">
    <property type="component" value="Chromosome tk0001"/>
</dbReference>
<proteinExistence type="predicted"/>
<evidence type="ECO:0000313" key="2">
    <source>
        <dbReference type="Proteomes" id="UP000233769"/>
    </source>
</evidence>
<organism evidence="1 2">
    <name type="scientific">Methylorubrum extorquens</name>
    <name type="common">Methylobacterium dichloromethanicum</name>
    <name type="synonym">Methylobacterium extorquens</name>
    <dbReference type="NCBI Taxonomy" id="408"/>
    <lineage>
        <taxon>Bacteria</taxon>
        <taxon>Pseudomonadati</taxon>
        <taxon>Pseudomonadota</taxon>
        <taxon>Alphaproteobacteria</taxon>
        <taxon>Hyphomicrobiales</taxon>
        <taxon>Methylobacteriaceae</taxon>
        <taxon>Methylorubrum</taxon>
    </lineage>
</organism>
<accession>A0A2N9AY64</accession>
<dbReference type="EMBL" id="LT962688">
    <property type="protein sequence ID" value="SOR32253.1"/>
    <property type="molecule type" value="Genomic_DNA"/>
</dbReference>
<protein>
    <submittedName>
        <fullName evidence="1">Uncharacterized protein</fullName>
    </submittedName>
</protein>
<sequence>MGGTACCTAARQRTGSAAKALSHGENHPYLGLIRNERKEVIQCLIVISRRRRPRPGLLPPACAPNAPAGYQQVSSD</sequence>